<dbReference type="OrthoDB" id="8917228at2"/>
<evidence type="ECO:0008006" key="4">
    <source>
        <dbReference type="Google" id="ProtNLM"/>
    </source>
</evidence>
<dbReference type="AlphaFoldDB" id="A0A0D7K641"/>
<dbReference type="EMBL" id="JXYQ01000060">
    <property type="protein sequence ID" value="KJA09479.1"/>
    <property type="molecule type" value="Genomic_DNA"/>
</dbReference>
<evidence type="ECO:0000313" key="2">
    <source>
        <dbReference type="EMBL" id="KJA09479.1"/>
    </source>
</evidence>
<comment type="caution">
    <text evidence="2">The sequence shown here is derived from an EMBL/GenBank/DDBJ whole genome shotgun (WGS) entry which is preliminary data.</text>
</comment>
<protein>
    <recommendedName>
        <fullName evidence="4">Mobilization protein</fullName>
    </recommendedName>
</protein>
<proteinExistence type="predicted"/>
<keyword evidence="1" id="KW-0175">Coiled coil</keyword>
<evidence type="ECO:0000256" key="1">
    <source>
        <dbReference type="SAM" id="Coils"/>
    </source>
</evidence>
<evidence type="ECO:0000313" key="3">
    <source>
        <dbReference type="Proteomes" id="UP000032566"/>
    </source>
</evidence>
<dbReference type="Proteomes" id="UP000032566">
    <property type="component" value="Unassembled WGS sequence"/>
</dbReference>
<accession>A0A0D7K641</accession>
<name>A0A0D7K641_9BURK</name>
<dbReference type="RefSeq" id="WP_044400791.1">
    <property type="nucleotide sequence ID" value="NZ_JXYQ01000060.1"/>
</dbReference>
<gene>
    <name evidence="2" type="ORF">RP29_16045</name>
</gene>
<sequence>MNSDDIKSKIEKIEAEKKQLAKRQQQLQSIMSKKKKDEDTRRKIILGAILIEDMKKKENLRKYVVGLLGTLRERDKELFSELLTESEKITSGQ</sequence>
<reference evidence="2 3" key="1">
    <citation type="submission" date="2014-12" db="EMBL/GenBank/DDBJ databases">
        <title>Isolation of bacteria from lake water.</title>
        <authorList>
            <person name="Sheng K.-Y."/>
            <person name="Chin P.-S."/>
            <person name="Chan K.-G."/>
            <person name="Tan G.S."/>
        </authorList>
    </citation>
    <scope>NUCLEOTIDE SEQUENCE [LARGE SCALE GENOMIC DNA]</scope>
    <source>
        <strain evidence="2 3">KY4</strain>
    </source>
</reference>
<keyword evidence="3" id="KW-1185">Reference proteome</keyword>
<organism evidence="2 3">
    <name type="scientific">Acidovorax temperans</name>
    <dbReference type="NCBI Taxonomy" id="80878"/>
    <lineage>
        <taxon>Bacteria</taxon>
        <taxon>Pseudomonadati</taxon>
        <taxon>Pseudomonadota</taxon>
        <taxon>Betaproteobacteria</taxon>
        <taxon>Burkholderiales</taxon>
        <taxon>Comamonadaceae</taxon>
        <taxon>Acidovorax</taxon>
    </lineage>
</organism>
<feature type="coiled-coil region" evidence="1">
    <location>
        <begin position="3"/>
        <end position="33"/>
    </location>
</feature>
<dbReference type="PATRIC" id="fig|80878.5.peg.3122"/>